<dbReference type="Pfam" id="PF14223">
    <property type="entry name" value="Retrotran_gag_2"/>
    <property type="match status" value="1"/>
</dbReference>
<gene>
    <name evidence="1" type="ORF">CEXT_717541</name>
</gene>
<reference evidence="1 2" key="1">
    <citation type="submission" date="2021-06" db="EMBL/GenBank/DDBJ databases">
        <title>Caerostris extrusa draft genome.</title>
        <authorList>
            <person name="Kono N."/>
            <person name="Arakawa K."/>
        </authorList>
    </citation>
    <scope>NUCLEOTIDE SEQUENCE [LARGE SCALE GENOMIC DNA]</scope>
</reference>
<keyword evidence="2" id="KW-1185">Reference proteome</keyword>
<sequence>MDPIGTERFPCSTKKLEHLGRKYEGECELIGGIELERTPNRRERSEYKQRQVSAFSTIYYGVHDQHKTLLSSLNDASEAWKSLQEQFEPKSRASVIRLLDEFSK</sequence>
<organism evidence="1 2">
    <name type="scientific">Caerostris extrusa</name>
    <name type="common">Bark spider</name>
    <name type="synonym">Caerostris bankana</name>
    <dbReference type="NCBI Taxonomy" id="172846"/>
    <lineage>
        <taxon>Eukaryota</taxon>
        <taxon>Metazoa</taxon>
        <taxon>Ecdysozoa</taxon>
        <taxon>Arthropoda</taxon>
        <taxon>Chelicerata</taxon>
        <taxon>Arachnida</taxon>
        <taxon>Araneae</taxon>
        <taxon>Araneomorphae</taxon>
        <taxon>Entelegynae</taxon>
        <taxon>Araneoidea</taxon>
        <taxon>Araneidae</taxon>
        <taxon>Caerostris</taxon>
    </lineage>
</organism>
<dbReference type="AlphaFoldDB" id="A0AAV4UQ71"/>
<accession>A0AAV4UQ71</accession>
<evidence type="ECO:0000313" key="2">
    <source>
        <dbReference type="Proteomes" id="UP001054945"/>
    </source>
</evidence>
<evidence type="ECO:0000313" key="1">
    <source>
        <dbReference type="EMBL" id="GIY59898.1"/>
    </source>
</evidence>
<proteinExistence type="predicted"/>
<name>A0AAV4UQ71_CAEEX</name>
<dbReference type="EMBL" id="BPLR01013253">
    <property type="protein sequence ID" value="GIY59898.1"/>
    <property type="molecule type" value="Genomic_DNA"/>
</dbReference>
<dbReference type="Proteomes" id="UP001054945">
    <property type="component" value="Unassembled WGS sequence"/>
</dbReference>
<comment type="caution">
    <text evidence="1">The sequence shown here is derived from an EMBL/GenBank/DDBJ whole genome shotgun (WGS) entry which is preliminary data.</text>
</comment>
<protein>
    <submittedName>
        <fullName evidence="1">Uncharacterized protein</fullName>
    </submittedName>
</protein>